<accession>A0AAV4T2X9</accession>
<organism evidence="1 2">
    <name type="scientific">Caerostris darwini</name>
    <dbReference type="NCBI Taxonomy" id="1538125"/>
    <lineage>
        <taxon>Eukaryota</taxon>
        <taxon>Metazoa</taxon>
        <taxon>Ecdysozoa</taxon>
        <taxon>Arthropoda</taxon>
        <taxon>Chelicerata</taxon>
        <taxon>Arachnida</taxon>
        <taxon>Araneae</taxon>
        <taxon>Araneomorphae</taxon>
        <taxon>Entelegynae</taxon>
        <taxon>Araneoidea</taxon>
        <taxon>Araneidae</taxon>
        <taxon>Caerostris</taxon>
    </lineage>
</organism>
<comment type="caution">
    <text evidence="1">The sequence shown here is derived from an EMBL/GenBank/DDBJ whole genome shotgun (WGS) entry which is preliminary data.</text>
</comment>
<sequence length="142" mass="16861">MSYVKQKRKLEGRRTFLLKSFRGLKNEEGSIPQSSILLRMRTLHSKSPSAAKDRTFMLHSGNYLDLPSIKEERSITKKGRLKKVEVGFRKAVIYVSNERRRELLITSWMKRCHVLPETSFRVQFKKRNMSVKVFIDRFHLFN</sequence>
<gene>
    <name evidence="1" type="ORF">CDAR_397381</name>
</gene>
<name>A0AAV4T2X9_9ARAC</name>
<evidence type="ECO:0000313" key="1">
    <source>
        <dbReference type="EMBL" id="GIY39042.1"/>
    </source>
</evidence>
<dbReference type="Proteomes" id="UP001054837">
    <property type="component" value="Unassembled WGS sequence"/>
</dbReference>
<evidence type="ECO:0008006" key="3">
    <source>
        <dbReference type="Google" id="ProtNLM"/>
    </source>
</evidence>
<dbReference type="AlphaFoldDB" id="A0AAV4T2X9"/>
<keyword evidence="2" id="KW-1185">Reference proteome</keyword>
<dbReference type="EMBL" id="BPLQ01008710">
    <property type="protein sequence ID" value="GIY39042.1"/>
    <property type="molecule type" value="Genomic_DNA"/>
</dbReference>
<reference evidence="1 2" key="1">
    <citation type="submission" date="2021-06" db="EMBL/GenBank/DDBJ databases">
        <title>Caerostris darwini draft genome.</title>
        <authorList>
            <person name="Kono N."/>
            <person name="Arakawa K."/>
        </authorList>
    </citation>
    <scope>NUCLEOTIDE SEQUENCE [LARGE SCALE GENOMIC DNA]</scope>
</reference>
<proteinExistence type="predicted"/>
<evidence type="ECO:0000313" key="2">
    <source>
        <dbReference type="Proteomes" id="UP001054837"/>
    </source>
</evidence>
<protein>
    <recommendedName>
        <fullName evidence="3">Ribosomal protein S10</fullName>
    </recommendedName>
</protein>